<dbReference type="Pfam" id="PF03816">
    <property type="entry name" value="LytR_cpsA_psr"/>
    <property type="match status" value="1"/>
</dbReference>
<dbReference type="PANTHER" id="PTHR33392:SF6">
    <property type="entry name" value="POLYISOPRENYL-TEICHOIC ACID--PEPTIDOGLYCAN TEICHOIC ACID TRANSFERASE TAGU"/>
    <property type="match status" value="1"/>
</dbReference>
<accession>A0A6N6NM56</accession>
<evidence type="ECO:0000259" key="4">
    <source>
        <dbReference type="Pfam" id="PF03816"/>
    </source>
</evidence>
<dbReference type="InterPro" id="IPR027381">
    <property type="entry name" value="LytR/CpsA/Psr_C"/>
</dbReference>
<dbReference type="InterPro" id="IPR004474">
    <property type="entry name" value="LytR_CpsA_psr"/>
</dbReference>
<organism evidence="6 7">
    <name type="scientific">Ellagibacter isourolithinifaciens</name>
    <dbReference type="NCBI Taxonomy" id="2137581"/>
    <lineage>
        <taxon>Bacteria</taxon>
        <taxon>Bacillati</taxon>
        <taxon>Actinomycetota</taxon>
        <taxon>Coriobacteriia</taxon>
        <taxon>Eggerthellales</taxon>
        <taxon>Eggerthellaceae</taxon>
        <taxon>Ellagibacter</taxon>
    </lineage>
</organism>
<keyword evidence="7" id="KW-1185">Reference proteome</keyword>
<comment type="caution">
    <text evidence="6">The sequence shown here is derived from an EMBL/GenBank/DDBJ whole genome shotgun (WGS) entry which is preliminary data.</text>
</comment>
<gene>
    <name evidence="6" type="ORF">F8C90_05310</name>
</gene>
<keyword evidence="3" id="KW-0472">Membrane</keyword>
<dbReference type="EMBL" id="WAJR01000009">
    <property type="protein sequence ID" value="KAB1640792.1"/>
    <property type="molecule type" value="Genomic_DNA"/>
</dbReference>
<feature type="domain" description="LytR/CpsA/Psr regulator C-terminal" evidence="5">
    <location>
        <begin position="407"/>
        <end position="496"/>
    </location>
</feature>
<dbReference type="Gene3D" id="3.30.70.2390">
    <property type="match status" value="1"/>
</dbReference>
<feature type="transmembrane region" description="Helical" evidence="3">
    <location>
        <begin position="100"/>
        <end position="123"/>
    </location>
</feature>
<dbReference type="NCBIfam" id="TIGR00350">
    <property type="entry name" value="lytR_cpsA_psr"/>
    <property type="match status" value="1"/>
</dbReference>
<keyword evidence="3" id="KW-1133">Transmembrane helix</keyword>
<name>A0A6N6NM56_9ACTN</name>
<dbReference type="PANTHER" id="PTHR33392">
    <property type="entry name" value="POLYISOPRENYL-TEICHOIC ACID--PEPTIDOGLYCAN TEICHOIC ACID TRANSFERASE TAGU"/>
    <property type="match status" value="1"/>
</dbReference>
<evidence type="ECO:0000256" key="2">
    <source>
        <dbReference type="SAM" id="MobiDB-lite"/>
    </source>
</evidence>
<feature type="region of interest" description="Disordered" evidence="2">
    <location>
        <begin position="1"/>
        <end position="58"/>
    </location>
</feature>
<keyword evidence="3" id="KW-0812">Transmembrane</keyword>
<reference evidence="6 7" key="1">
    <citation type="submission" date="2019-09" db="EMBL/GenBank/DDBJ databases">
        <title>Whole genome shotgun sequencing (WGS) of Ellagibacter isourolithinifaciens DSM 104140(T) and Adlercreutzia muris DSM 29508(T).</title>
        <authorList>
            <person name="Stoll D.A."/>
            <person name="Danylec N."/>
            <person name="Huch M."/>
        </authorList>
    </citation>
    <scope>NUCLEOTIDE SEQUENCE [LARGE SCALE GENOMIC DNA]</scope>
    <source>
        <strain evidence="6 7">DSM 104140</strain>
    </source>
</reference>
<comment type="similarity">
    <text evidence="1">Belongs to the LytR/CpsA/Psr (LCP) family.</text>
</comment>
<dbReference type="AlphaFoldDB" id="A0A6N6NM56"/>
<protein>
    <submittedName>
        <fullName evidence="6">LytR family transcriptional regulator</fullName>
    </submittedName>
</protein>
<evidence type="ECO:0000256" key="1">
    <source>
        <dbReference type="ARBA" id="ARBA00006068"/>
    </source>
</evidence>
<evidence type="ECO:0000313" key="6">
    <source>
        <dbReference type="EMBL" id="KAB1640792.1"/>
    </source>
</evidence>
<feature type="domain" description="Cell envelope-related transcriptional attenuator" evidence="4">
    <location>
        <begin position="169"/>
        <end position="286"/>
    </location>
</feature>
<evidence type="ECO:0000259" key="5">
    <source>
        <dbReference type="Pfam" id="PF13399"/>
    </source>
</evidence>
<evidence type="ECO:0000313" key="7">
    <source>
        <dbReference type="Proteomes" id="UP000468668"/>
    </source>
</evidence>
<proteinExistence type="inferred from homology"/>
<dbReference type="InterPro" id="IPR050922">
    <property type="entry name" value="LytR/CpsA/Psr_CW_biosynth"/>
</dbReference>
<dbReference type="Proteomes" id="UP000468668">
    <property type="component" value="Unassembled WGS sequence"/>
</dbReference>
<dbReference type="Pfam" id="PF13399">
    <property type="entry name" value="LytR_C"/>
    <property type="match status" value="1"/>
</dbReference>
<sequence length="500" mass="52321">MFGKKKGFSASQSKHTSRKMTSHTIGTHVAKGGTPRHSRGMNASSVGFSSDRKKRRAARGIVDHVTPQTASGENYRAYSRRVSKRGYIQSAQRKSGMRRAAVGVISVIVIIAVAVGVGVTVFFNASNSKLSLEHSNASSALTAAKEGSPYYVLAAANLGSPKGGSNVSSETYILARVDESTRTLTLVSIPGNLAVSLSDGKTHPLYDAYGIGGDEALVKAVSSFAGVGISHLVKTNEEGIRSLVDLVGGIGMTLPESVDDPYAGSIYLEAGEQVLDAESSLVALRASNYAKSSETQASVRTSFAYAMALRLLEAGGLDFATELDGIAGNVRTDLSSSQVIDLANAFRPLGEATVYTAYVPGSESEQDGTALFKASDSQWKTVMESVDAGADPNAVEEAETVSDPTGIKVEIRNGGGITGVGAKMGEILGNAGFTIGTIGNVTDAGIYNETLVIYRDEAYKAAANTIVKTIDGGRVVNGGDYYTFDANVLVVIGKDWQPIQ</sequence>
<dbReference type="Gene3D" id="3.40.630.190">
    <property type="entry name" value="LCP protein"/>
    <property type="match status" value="1"/>
</dbReference>
<evidence type="ECO:0000256" key="3">
    <source>
        <dbReference type="SAM" id="Phobius"/>
    </source>
</evidence>
<dbReference type="OrthoDB" id="3170257at2"/>